<dbReference type="PANTHER" id="PTHR42781">
    <property type="entry name" value="SPERMIDINE/PUTRESCINE IMPORT ATP-BINDING PROTEIN POTA"/>
    <property type="match status" value="1"/>
</dbReference>
<reference evidence="6" key="1">
    <citation type="journal article" date="2019" name="Int. J. Syst. Evol. Microbiol.">
        <title>The Global Catalogue of Microorganisms (GCM) 10K type strain sequencing project: providing services to taxonomists for standard genome sequencing and annotation.</title>
        <authorList>
            <consortium name="The Broad Institute Genomics Platform"/>
            <consortium name="The Broad Institute Genome Sequencing Center for Infectious Disease"/>
            <person name="Wu L."/>
            <person name="Ma J."/>
        </authorList>
    </citation>
    <scope>NUCLEOTIDE SEQUENCE [LARGE SCALE GENOMIC DNA]</scope>
    <source>
        <strain evidence="6">NBRC 112502</strain>
    </source>
</reference>
<sequence>MTPLLVDYRLEAPVALEARFEVRGFTALLGRSGAGKTSLLKALAGLLPAAGAPWGGLSAQARPVGYLPQEAGLFPHLNVLENTAYALRGAGRFAQAQALLDELGLGMLARRDAKALSGGEAQRVALARALARGPELLLLDEPLSGLDATTRDAALAWLSATLTARKLPALAATHDPAIAGMADWLVLLAGGRVIQQGVTREVFTTPCSAAAAQLLGFENVWEEGGVGYAIRAADIAVTETGLAAVVMSARAHGEGLRLECARAGTRFVVHLEAGGRKRFAPGAEVFLRPDPLKLKRLG</sequence>
<keyword evidence="1" id="KW-0813">Transport</keyword>
<feature type="domain" description="ABC transporter" evidence="4">
    <location>
        <begin position="1"/>
        <end position="215"/>
    </location>
</feature>
<dbReference type="EMBL" id="BSOS01000094">
    <property type="protein sequence ID" value="GLR68712.1"/>
    <property type="molecule type" value="Genomic_DNA"/>
</dbReference>
<dbReference type="PANTHER" id="PTHR42781:SF4">
    <property type="entry name" value="SPERMIDINE_PUTRESCINE IMPORT ATP-BINDING PROTEIN POTA"/>
    <property type="match status" value="1"/>
</dbReference>
<dbReference type="Pfam" id="PF08402">
    <property type="entry name" value="TOBE_2"/>
    <property type="match status" value="1"/>
</dbReference>
<name>A0ABQ6ABL7_9PROT</name>
<gene>
    <name evidence="5" type="ORF">GCM10010909_33940</name>
</gene>
<comment type="caution">
    <text evidence="5">The sequence shown here is derived from an EMBL/GenBank/DDBJ whole genome shotgun (WGS) entry which is preliminary data.</text>
</comment>
<dbReference type="InterPro" id="IPR003439">
    <property type="entry name" value="ABC_transporter-like_ATP-bd"/>
</dbReference>
<dbReference type="InterPro" id="IPR050093">
    <property type="entry name" value="ABC_SmlMolc_Importer"/>
</dbReference>
<protein>
    <recommendedName>
        <fullName evidence="4">ABC transporter domain-containing protein</fullName>
    </recommendedName>
</protein>
<dbReference type="Gene3D" id="3.40.50.300">
    <property type="entry name" value="P-loop containing nucleotide triphosphate hydrolases"/>
    <property type="match status" value="1"/>
</dbReference>
<dbReference type="PROSITE" id="PS00211">
    <property type="entry name" value="ABC_TRANSPORTER_1"/>
    <property type="match status" value="1"/>
</dbReference>
<accession>A0ABQ6ABL7</accession>
<dbReference type="InterPro" id="IPR003593">
    <property type="entry name" value="AAA+_ATPase"/>
</dbReference>
<evidence type="ECO:0000313" key="5">
    <source>
        <dbReference type="EMBL" id="GLR68712.1"/>
    </source>
</evidence>
<proteinExistence type="predicted"/>
<evidence type="ECO:0000256" key="1">
    <source>
        <dbReference type="ARBA" id="ARBA00022448"/>
    </source>
</evidence>
<dbReference type="RefSeq" id="WP_284259563.1">
    <property type="nucleotide sequence ID" value="NZ_BSOS01000094.1"/>
</dbReference>
<dbReference type="InterPro" id="IPR013611">
    <property type="entry name" value="Transp-assoc_OB_typ2"/>
</dbReference>
<dbReference type="PROSITE" id="PS50893">
    <property type="entry name" value="ABC_TRANSPORTER_2"/>
    <property type="match status" value="1"/>
</dbReference>
<dbReference type="Pfam" id="PF00005">
    <property type="entry name" value="ABC_tran"/>
    <property type="match status" value="1"/>
</dbReference>
<keyword evidence="3" id="KW-0067">ATP-binding</keyword>
<dbReference type="SMART" id="SM00382">
    <property type="entry name" value="AAA"/>
    <property type="match status" value="1"/>
</dbReference>
<organism evidence="5 6">
    <name type="scientific">Acidocella aquatica</name>
    <dbReference type="NCBI Taxonomy" id="1922313"/>
    <lineage>
        <taxon>Bacteria</taxon>
        <taxon>Pseudomonadati</taxon>
        <taxon>Pseudomonadota</taxon>
        <taxon>Alphaproteobacteria</taxon>
        <taxon>Acetobacterales</taxon>
        <taxon>Acidocellaceae</taxon>
        <taxon>Acidocella</taxon>
    </lineage>
</organism>
<dbReference type="InterPro" id="IPR017871">
    <property type="entry name" value="ABC_transporter-like_CS"/>
</dbReference>
<evidence type="ECO:0000256" key="3">
    <source>
        <dbReference type="ARBA" id="ARBA00022840"/>
    </source>
</evidence>
<evidence type="ECO:0000259" key="4">
    <source>
        <dbReference type="PROSITE" id="PS50893"/>
    </source>
</evidence>
<dbReference type="SUPFAM" id="SSF52540">
    <property type="entry name" value="P-loop containing nucleoside triphosphate hydrolases"/>
    <property type="match status" value="1"/>
</dbReference>
<keyword evidence="6" id="KW-1185">Reference proteome</keyword>
<dbReference type="InterPro" id="IPR027417">
    <property type="entry name" value="P-loop_NTPase"/>
</dbReference>
<keyword evidence="2" id="KW-0547">Nucleotide-binding</keyword>
<dbReference type="Proteomes" id="UP001156641">
    <property type="component" value="Unassembled WGS sequence"/>
</dbReference>
<evidence type="ECO:0000313" key="6">
    <source>
        <dbReference type="Proteomes" id="UP001156641"/>
    </source>
</evidence>
<evidence type="ECO:0000256" key="2">
    <source>
        <dbReference type="ARBA" id="ARBA00022741"/>
    </source>
</evidence>